<dbReference type="InterPro" id="IPR005090">
    <property type="entry name" value="RepC_N"/>
</dbReference>
<feature type="domain" description="Plasmid replication protein C N-terminal" evidence="2">
    <location>
        <begin position="13"/>
        <end position="186"/>
    </location>
</feature>
<feature type="region of interest" description="Disordered" evidence="1">
    <location>
        <begin position="260"/>
        <end position="307"/>
    </location>
</feature>
<evidence type="ECO:0000259" key="2">
    <source>
        <dbReference type="Pfam" id="PF03428"/>
    </source>
</evidence>
<sequence>MDSGHVTTPFGRRSLSLGMLASQMASREIEPGISIDKWKLYRSLCEARPLLGINDRALAVMNALLSFYPHNELAEDNGLIVFPSNAQLSLRAHGMAEQTIRRHLAALIDAGLLVRKDSANGKRYARKGRGGQISEAFGFSLAPLLARACEIEQLAADVAAERLHLQHLRERLTVCRRDITKLIETAVEEGIDGDWQGSVATLKSALAKLPRIPSATQVEDVLTELGLIRDDVLNTLESQINAQKPGGNAHQDERQIHNSNTYSNFESEPGFEKKLGARPAQDGAPITEQGDEKQQLDRRRSRPAAESATADFRSFPLGLVLRACPQISDYAKGGVVSSWRDLMSAAVVVRTMLGVTPSAYQDACATMGPENAATVIACILERGGHINSAGGYLRDLTRRSERNEFSLGPMLMALVRANGAASGRLVA</sequence>
<dbReference type="Pfam" id="PF03428">
    <property type="entry name" value="RP-C"/>
    <property type="match status" value="1"/>
</dbReference>
<geneLocation type="plasmid" evidence="4">
    <name>unnamed4</name>
</geneLocation>
<dbReference type="RefSeq" id="WP_349963147.1">
    <property type="nucleotide sequence ID" value="NZ_CP157964.1"/>
</dbReference>
<organism evidence="4">
    <name type="scientific">Rhizobium sp. ZPR3</name>
    <dbReference type="NCBI Taxonomy" id="3158967"/>
    <lineage>
        <taxon>Bacteria</taxon>
        <taxon>Pseudomonadati</taxon>
        <taxon>Pseudomonadota</taxon>
        <taxon>Alphaproteobacteria</taxon>
        <taxon>Hyphomicrobiales</taxon>
        <taxon>Rhizobiaceae</taxon>
        <taxon>Rhizobium/Agrobacterium group</taxon>
        <taxon>Rhizobium</taxon>
    </lineage>
</organism>
<accession>A0AAU7S6D1</accession>
<evidence type="ECO:0000259" key="3">
    <source>
        <dbReference type="Pfam" id="PF11800"/>
    </source>
</evidence>
<proteinExistence type="predicted"/>
<reference evidence="4" key="1">
    <citation type="submission" date="2024-06" db="EMBL/GenBank/DDBJ databases">
        <authorList>
            <person name="Li T."/>
            <person name="Gao R."/>
        </authorList>
    </citation>
    <scope>NUCLEOTIDE SEQUENCE</scope>
    <source>
        <strain evidence="4">ZPR3</strain>
        <plasmid evidence="4">unnamed4</plasmid>
    </source>
</reference>
<protein>
    <submittedName>
        <fullName evidence="4">Plasmid replication protein RepC</fullName>
    </submittedName>
</protein>
<feature type="domain" description="Plasmid replication protein C C-terminal" evidence="3">
    <location>
        <begin position="316"/>
        <end position="416"/>
    </location>
</feature>
<dbReference type="InterPro" id="IPR021760">
    <property type="entry name" value="RepC_C"/>
</dbReference>
<dbReference type="Pfam" id="PF11800">
    <property type="entry name" value="RP-C_C"/>
    <property type="match status" value="1"/>
</dbReference>
<dbReference type="NCBIfam" id="NF010396">
    <property type="entry name" value="PRK13824.1"/>
    <property type="match status" value="1"/>
</dbReference>
<evidence type="ECO:0000313" key="4">
    <source>
        <dbReference type="EMBL" id="XBT97888.1"/>
    </source>
</evidence>
<dbReference type="NCBIfam" id="NF040974">
    <property type="entry name" value="RepABC_RepC"/>
    <property type="match status" value="1"/>
</dbReference>
<dbReference type="InterPro" id="IPR047611">
    <property type="entry name" value="RepABC_RepC"/>
</dbReference>
<gene>
    <name evidence="4" type="primary">repC</name>
    <name evidence="4" type="ORF">ABM479_34885</name>
</gene>
<evidence type="ECO:0000256" key="1">
    <source>
        <dbReference type="SAM" id="MobiDB-lite"/>
    </source>
</evidence>
<dbReference type="EMBL" id="CP157964">
    <property type="protein sequence ID" value="XBT97888.1"/>
    <property type="molecule type" value="Genomic_DNA"/>
</dbReference>
<name>A0AAU7S6D1_9HYPH</name>
<dbReference type="AlphaFoldDB" id="A0AAU7S6D1"/>
<keyword evidence="4" id="KW-0614">Plasmid</keyword>